<protein>
    <submittedName>
        <fullName evidence="1">Uncharacterized protein</fullName>
    </submittedName>
</protein>
<dbReference type="PANTHER" id="PTHR12558:SF13">
    <property type="entry name" value="CELL DIVISION CYCLE PROTEIN 27 HOMOLOG"/>
    <property type="match status" value="1"/>
</dbReference>
<dbReference type="EMBL" id="UINC01014727">
    <property type="protein sequence ID" value="SVA62604.1"/>
    <property type="molecule type" value="Genomic_DNA"/>
</dbReference>
<dbReference type="InterPro" id="IPR019734">
    <property type="entry name" value="TPR_rpt"/>
</dbReference>
<proteinExistence type="predicted"/>
<dbReference type="Gene3D" id="1.25.40.10">
    <property type="entry name" value="Tetratricopeptide repeat domain"/>
    <property type="match status" value="1"/>
</dbReference>
<evidence type="ECO:0000313" key="1">
    <source>
        <dbReference type="EMBL" id="SVA62604.1"/>
    </source>
</evidence>
<dbReference type="PANTHER" id="PTHR12558">
    <property type="entry name" value="CELL DIVISION CYCLE 16,23,27"/>
    <property type="match status" value="1"/>
</dbReference>
<accession>A0A381XCY2</accession>
<name>A0A381XCY2_9ZZZZ</name>
<gene>
    <name evidence="1" type="ORF">METZ01_LOCUS115458</name>
</gene>
<reference evidence="1" key="1">
    <citation type="submission" date="2018-05" db="EMBL/GenBank/DDBJ databases">
        <authorList>
            <person name="Lanie J.A."/>
            <person name="Ng W.-L."/>
            <person name="Kazmierczak K.M."/>
            <person name="Andrzejewski T.M."/>
            <person name="Davidsen T.M."/>
            <person name="Wayne K.J."/>
            <person name="Tettelin H."/>
            <person name="Glass J.I."/>
            <person name="Rusch D."/>
            <person name="Podicherti R."/>
            <person name="Tsui H.-C.T."/>
            <person name="Winkler M.E."/>
        </authorList>
    </citation>
    <scope>NUCLEOTIDE SEQUENCE</scope>
</reference>
<dbReference type="InterPro" id="IPR011990">
    <property type="entry name" value="TPR-like_helical_dom_sf"/>
</dbReference>
<organism evidence="1">
    <name type="scientific">marine metagenome</name>
    <dbReference type="NCBI Taxonomy" id="408172"/>
    <lineage>
        <taxon>unclassified sequences</taxon>
        <taxon>metagenomes</taxon>
        <taxon>ecological metagenomes</taxon>
    </lineage>
</organism>
<dbReference type="SMART" id="SM00028">
    <property type="entry name" value="TPR"/>
    <property type="match status" value="4"/>
</dbReference>
<sequence>MVTKIYKIIFFCLFVFYQNISHSKSLESPVFNEKNLYNYFSALVALDKNQNYESLKFFNSSKYLKESHEPYIKKYIFSLIQSGKIKKAVNEIKTMKNEKFIDFFEAQLLLVLNSLKNNDYEKSTYYLNNLKLHKEEGTFEFIVSSFLEQYIYLFNNKEIKTNSEYQFGNLGLINNALQSCYLGKSNADLFFDKIIKFNGEGGSRYLFFYTNYLLSQNNFAKVKSIFKNIDPLNTTLLTAQSKKWIDQENYDNFGKIFSCKNSSDLIAELLFIISNLYSSEGELEKSNFYFNLSNYLNPKFKFNFTLQSENYLEKEDFDKLKNVLKNFDKKNQIYYWYKIKKTTQIIDKKNSSEQAFNYIKTEFNKINNPSLKMIYEMGNIVKGFKKYELSIKYYSTVLSQIESSSEMYANILYRRGGSYERIGNEKKLDEDLLKSLEINPNEPHVLNYLAYAWLERNYRIDDAIDMLEKAYAQSKNDPYIIDSIGWAYYLTGDYVRAENLLRRAVELMPSDPIVNDHYGDILWKLDRKMQANYFWNNVLSFEDTEDQMKKDIHYKIFKGPKEI</sequence>
<dbReference type="SUPFAM" id="SSF48452">
    <property type="entry name" value="TPR-like"/>
    <property type="match status" value="1"/>
</dbReference>
<dbReference type="PROSITE" id="PS50005">
    <property type="entry name" value="TPR"/>
    <property type="match status" value="2"/>
</dbReference>
<dbReference type="AlphaFoldDB" id="A0A381XCY2"/>